<feature type="compositionally biased region" description="Polar residues" evidence="1">
    <location>
        <begin position="158"/>
        <end position="169"/>
    </location>
</feature>
<feature type="region of interest" description="Disordered" evidence="1">
    <location>
        <begin position="411"/>
        <end position="455"/>
    </location>
</feature>
<gene>
    <name evidence="2" type="ORF">H6P81_005782</name>
</gene>
<feature type="region of interest" description="Disordered" evidence="1">
    <location>
        <begin position="531"/>
        <end position="559"/>
    </location>
</feature>
<protein>
    <submittedName>
        <fullName evidence="2">Uncharacterized protein</fullName>
    </submittedName>
</protein>
<dbReference type="EMBL" id="JAINDJ010000003">
    <property type="protein sequence ID" value="KAG9452878.1"/>
    <property type="molecule type" value="Genomic_DNA"/>
</dbReference>
<feature type="compositionally biased region" description="Basic and acidic residues" evidence="1">
    <location>
        <begin position="360"/>
        <end position="377"/>
    </location>
</feature>
<keyword evidence="3" id="KW-1185">Reference proteome</keyword>
<feature type="region of interest" description="Disordered" evidence="1">
    <location>
        <begin position="324"/>
        <end position="377"/>
    </location>
</feature>
<dbReference type="Proteomes" id="UP000825729">
    <property type="component" value="Unassembled WGS sequence"/>
</dbReference>
<feature type="region of interest" description="Disordered" evidence="1">
    <location>
        <begin position="217"/>
        <end position="284"/>
    </location>
</feature>
<feature type="compositionally biased region" description="Basic and acidic residues" evidence="1">
    <location>
        <begin position="446"/>
        <end position="455"/>
    </location>
</feature>
<feature type="region of interest" description="Disordered" evidence="1">
    <location>
        <begin position="720"/>
        <end position="783"/>
    </location>
</feature>
<feature type="compositionally biased region" description="Basic and acidic residues" evidence="1">
    <location>
        <begin position="327"/>
        <end position="336"/>
    </location>
</feature>
<evidence type="ECO:0000256" key="1">
    <source>
        <dbReference type="SAM" id="MobiDB-lite"/>
    </source>
</evidence>
<feature type="region of interest" description="Disordered" evidence="1">
    <location>
        <begin position="581"/>
        <end position="633"/>
    </location>
</feature>
<feature type="region of interest" description="Disordered" evidence="1">
    <location>
        <begin position="795"/>
        <end position="829"/>
    </location>
</feature>
<feature type="region of interest" description="Disordered" evidence="1">
    <location>
        <begin position="930"/>
        <end position="954"/>
    </location>
</feature>
<evidence type="ECO:0000313" key="3">
    <source>
        <dbReference type="Proteomes" id="UP000825729"/>
    </source>
</evidence>
<feature type="region of interest" description="Disordered" evidence="1">
    <location>
        <begin position="651"/>
        <end position="693"/>
    </location>
</feature>
<name>A0AAV7EVX9_ARIFI</name>
<reference evidence="2 3" key="1">
    <citation type="submission" date="2021-07" db="EMBL/GenBank/DDBJ databases">
        <title>The Aristolochia fimbriata genome: insights into angiosperm evolution, floral development and chemical biosynthesis.</title>
        <authorList>
            <person name="Jiao Y."/>
        </authorList>
    </citation>
    <scope>NUCLEOTIDE SEQUENCE [LARGE SCALE GENOMIC DNA]</scope>
    <source>
        <strain evidence="2">IBCAS-2021</strain>
        <tissue evidence="2">Leaf</tissue>
    </source>
</reference>
<dbReference type="AlphaFoldDB" id="A0AAV7EVX9"/>
<evidence type="ECO:0000313" key="2">
    <source>
        <dbReference type="EMBL" id="KAG9452878.1"/>
    </source>
</evidence>
<feature type="compositionally biased region" description="Basic and acidic residues" evidence="1">
    <location>
        <begin position="766"/>
        <end position="780"/>
    </location>
</feature>
<feature type="region of interest" description="Disordered" evidence="1">
    <location>
        <begin position="155"/>
        <end position="188"/>
    </location>
</feature>
<comment type="caution">
    <text evidence="2">The sequence shown here is derived from an EMBL/GenBank/DDBJ whole genome shotgun (WGS) entry which is preliminary data.</text>
</comment>
<accession>A0AAV7EVX9</accession>
<feature type="compositionally biased region" description="Polar residues" evidence="1">
    <location>
        <begin position="603"/>
        <end position="617"/>
    </location>
</feature>
<organism evidence="2 3">
    <name type="scientific">Aristolochia fimbriata</name>
    <name type="common">White veined hardy Dutchman's pipe vine</name>
    <dbReference type="NCBI Taxonomy" id="158543"/>
    <lineage>
        <taxon>Eukaryota</taxon>
        <taxon>Viridiplantae</taxon>
        <taxon>Streptophyta</taxon>
        <taxon>Embryophyta</taxon>
        <taxon>Tracheophyta</taxon>
        <taxon>Spermatophyta</taxon>
        <taxon>Magnoliopsida</taxon>
        <taxon>Magnoliidae</taxon>
        <taxon>Piperales</taxon>
        <taxon>Aristolochiaceae</taxon>
        <taxon>Aristolochia</taxon>
    </lineage>
</organism>
<proteinExistence type="predicted"/>
<feature type="compositionally biased region" description="Low complexity" evidence="1">
    <location>
        <begin position="740"/>
        <end position="761"/>
    </location>
</feature>
<feature type="compositionally biased region" description="Basic and acidic residues" evidence="1">
    <location>
        <begin position="235"/>
        <end position="252"/>
    </location>
</feature>
<feature type="compositionally biased region" description="Basic residues" evidence="1">
    <location>
        <begin position="795"/>
        <end position="805"/>
    </location>
</feature>
<feature type="compositionally biased region" description="Basic and acidic residues" evidence="1">
    <location>
        <begin position="267"/>
        <end position="284"/>
    </location>
</feature>
<sequence>MNGSVFKTLDSEGTRRACDGESCEWEASVNLQPTLSNCNSLCSSRLASIPPPLNNDRNFIISPAIFIRTHRSSPVFPRSLASADEFLCLRFVYNAVKMTELADALSDLQALKKLYGLLLNRDDVRGRESFGNLDDKSRILLKKLLDRAAETALDGRKTSTPWNSASSSVGCPRDEKSQMERNPPSPMQLFSFGIEERSKGEGGVGIQQKKIKTGWCESRKEQAEVSSSSTARGYSKRDGGERKGRPENRDQLNQDYCSPPCRRHYGKLPERRGKPGEESDTRRTETIGFRPVWIASECSKALPSQLQRFHGATPLVRELCLKRSRSTKTEVSEQDGRGAGVAVENQKQRDTTTSFSRGDSTLKKSIADHGKAPRLGKERVVRDTLAFHGCNRFVNGDRAQSGDEGVYNGRQMRKSIPQSQGTKESKNRNATKAFPQPPIRTVAPKPQKDTTSDRISSRITKPNLVMEEANRARFDHSSSRITGEINSSAATQMRKSRQMKAESDAVLESQLSASGSCTKCNRPRRADLAFQKQREKAPQGGRNSDSLPQLIAASKSNPRRKFNVTEAEKKAILVRDVEKRQQKQNFQGQIRKKKVQENPIDGENSTMINRSCLPQQGKNRRRTSRIHETKRLSAKEEAWIGTNSDSLYLETSSGASTDSSPSPSTSSYSCSLSRTSSATTTTTTTSESSRNAKLVKNAKSRIFPTRPYIGPTFLSRNKTLHPLRTASINHRAVQRRRHSAGSSSSSFSSSSSSPSTYSPRTSVRRRLQEAKPVRKPERPGRLKRLKNKLSVIFHHHHHHHHHHHRTDSDSDSDSESCAPPPDGRPNGSFWRNIRRALHRKPEPDKMPAEDEYYYGERGARAVGNPARRPEHHGYFTSLVNAFLRHVWRRSRKRGGNAALNYQKSLRKIGESLRTGKEKKVGLWQSLQRRGGVKLEKRKKPRIGMAARRSSHKKS</sequence>
<feature type="compositionally biased region" description="Low complexity" evidence="1">
    <location>
        <begin position="651"/>
        <end position="689"/>
    </location>
</feature>